<evidence type="ECO:0000313" key="4">
    <source>
        <dbReference type="Proteomes" id="UP000255066"/>
    </source>
</evidence>
<dbReference type="OrthoDB" id="9810935at2"/>
<name>A0A378IEH4_9GAMM</name>
<dbReference type="PANTHER" id="PTHR42808">
    <property type="entry name" value="HYDROXYSTEROID DEHYDROGENASE-LIKE PROTEIN 2"/>
    <property type="match status" value="1"/>
</dbReference>
<dbReference type="Proteomes" id="UP000255066">
    <property type="component" value="Unassembled WGS sequence"/>
</dbReference>
<sequence length="277" mass="30652">MMSTMQTFQNKTVVVTAGNRGGGLAISKKYAANGANVVMIAEKSDLITPQVELSDSTRLIAVDFDDEQQIIDAVKTIIAEFGSLDVLINNFSIFNFKKMQDTTAEMFHSVMKNVFATFFFSKACVPYLKESSNPHIINISPPINMEAAKEACEHHLLFSISKYGMSFSTLGMSEELKPLGIAVNSLWQERPIATNTLMENFANTVVQGSNRPEVYAEAAYIMSLKKASEFTGNYCIDEEILREANLDPSIYAINPSATPIKDIFLPGVDYTLLQEIL</sequence>
<dbReference type="PRINTS" id="PR00081">
    <property type="entry name" value="GDHRDH"/>
</dbReference>
<evidence type="ECO:0000313" key="2">
    <source>
        <dbReference type="EMBL" id="STX33135.1"/>
    </source>
</evidence>
<protein>
    <submittedName>
        <fullName evidence="2">Dehydrogenase, short chain (Dhs-6C)</fullName>
        <ecNumber evidence="2">1.-.-.-</ecNumber>
    </submittedName>
    <submittedName>
        <fullName evidence="1">Short chain dehydrogenase</fullName>
    </submittedName>
</protein>
<dbReference type="RefSeq" id="WP_058522626.1">
    <property type="nucleotide sequence ID" value="NZ_CAAAHV010000048.1"/>
</dbReference>
<dbReference type="GO" id="GO:0016491">
    <property type="term" value="F:oxidoreductase activity"/>
    <property type="evidence" value="ECO:0007669"/>
    <property type="project" value="UniProtKB-KW"/>
</dbReference>
<gene>
    <name evidence="1" type="ORF">Lbir_0512</name>
    <name evidence="2" type="ORF">NCTC12437_02954</name>
</gene>
<keyword evidence="3" id="KW-1185">Reference proteome</keyword>
<dbReference type="Gene3D" id="3.40.50.720">
    <property type="entry name" value="NAD(P)-binding Rossmann-like Domain"/>
    <property type="match status" value="1"/>
</dbReference>
<dbReference type="Proteomes" id="UP000054735">
    <property type="component" value="Unassembled WGS sequence"/>
</dbReference>
<reference evidence="1 3" key="1">
    <citation type="submission" date="2015-11" db="EMBL/GenBank/DDBJ databases">
        <title>Genomic analysis of 38 Legionella species identifies large and diverse effector repertoires.</title>
        <authorList>
            <person name="Burstein D."/>
            <person name="Amaro F."/>
            <person name="Zusman T."/>
            <person name="Lifshitz Z."/>
            <person name="Cohen O."/>
            <person name="Gilbert J.A."/>
            <person name="Pupko T."/>
            <person name="Shuman H.A."/>
            <person name="Segal G."/>
        </authorList>
    </citation>
    <scope>NUCLEOTIDE SEQUENCE [LARGE SCALE GENOMIC DNA]</scope>
    <source>
        <strain evidence="1 3">CDC#1407-AL-14</strain>
    </source>
</reference>
<reference evidence="2 4" key="2">
    <citation type="submission" date="2018-06" db="EMBL/GenBank/DDBJ databases">
        <authorList>
            <consortium name="Pathogen Informatics"/>
            <person name="Doyle S."/>
        </authorList>
    </citation>
    <scope>NUCLEOTIDE SEQUENCE [LARGE SCALE GENOMIC DNA]</scope>
    <source>
        <strain evidence="2 4">NCTC12437</strain>
    </source>
</reference>
<dbReference type="SUPFAM" id="SSF51735">
    <property type="entry name" value="NAD(P)-binding Rossmann-fold domains"/>
    <property type="match status" value="1"/>
</dbReference>
<accession>A0A378IEH4</accession>
<evidence type="ECO:0000313" key="1">
    <source>
        <dbReference type="EMBL" id="KTC75367.1"/>
    </source>
</evidence>
<keyword evidence="2" id="KW-0560">Oxidoreductase</keyword>
<organism evidence="2 4">
    <name type="scientific">Legionella birminghamensis</name>
    <dbReference type="NCBI Taxonomy" id="28083"/>
    <lineage>
        <taxon>Bacteria</taxon>
        <taxon>Pseudomonadati</taxon>
        <taxon>Pseudomonadota</taxon>
        <taxon>Gammaproteobacteria</taxon>
        <taxon>Legionellales</taxon>
        <taxon>Legionellaceae</taxon>
        <taxon>Legionella</taxon>
    </lineage>
</organism>
<evidence type="ECO:0000313" key="3">
    <source>
        <dbReference type="Proteomes" id="UP000054735"/>
    </source>
</evidence>
<dbReference type="EMBL" id="UGNW01000001">
    <property type="protein sequence ID" value="STX33135.1"/>
    <property type="molecule type" value="Genomic_DNA"/>
</dbReference>
<proteinExistence type="predicted"/>
<dbReference type="STRING" id="28083.Lbir_0512"/>
<dbReference type="AlphaFoldDB" id="A0A378IEH4"/>
<dbReference type="PANTHER" id="PTHR42808:SF3">
    <property type="entry name" value="HYDROXYSTEROID DEHYDROGENASE-LIKE PROTEIN 2"/>
    <property type="match status" value="1"/>
</dbReference>
<dbReference type="EC" id="1.-.-.-" evidence="2"/>
<dbReference type="EMBL" id="LNXT01000005">
    <property type="protein sequence ID" value="KTC75367.1"/>
    <property type="molecule type" value="Genomic_DNA"/>
</dbReference>
<dbReference type="InterPro" id="IPR002347">
    <property type="entry name" value="SDR_fam"/>
</dbReference>
<dbReference type="InterPro" id="IPR036291">
    <property type="entry name" value="NAD(P)-bd_dom_sf"/>
</dbReference>
<dbReference type="InterPro" id="IPR051935">
    <property type="entry name" value="HSDL2"/>
</dbReference>
<dbReference type="Pfam" id="PF00106">
    <property type="entry name" value="adh_short"/>
    <property type="match status" value="1"/>
</dbReference>